<dbReference type="InterPro" id="IPR045107">
    <property type="entry name" value="SAC3/GANP/THP3"/>
</dbReference>
<dbReference type="GO" id="GO:0070390">
    <property type="term" value="C:transcription export complex 2"/>
    <property type="evidence" value="ECO:0000318"/>
    <property type="project" value="GO_Central"/>
</dbReference>
<keyword evidence="4" id="KW-1185">Reference proteome</keyword>
<dbReference type="OrthoDB" id="21502at2759"/>
<gene>
    <name evidence="3" type="ORF">ZOSMA_202G00140</name>
</gene>
<evidence type="ECO:0000256" key="1">
    <source>
        <dbReference type="SAM" id="MobiDB-lite"/>
    </source>
</evidence>
<accession>A0A0K9PLI8</accession>
<dbReference type="Pfam" id="PF03399">
    <property type="entry name" value="SAC3_GANP"/>
    <property type="match status" value="1"/>
</dbReference>
<name>A0A0K9PLI8_ZOSMR</name>
<feature type="compositionally biased region" description="Acidic residues" evidence="1">
    <location>
        <begin position="1237"/>
        <end position="1248"/>
    </location>
</feature>
<dbReference type="STRING" id="29655.A0A0K9PLI8"/>
<feature type="compositionally biased region" description="Basic and acidic residues" evidence="1">
    <location>
        <begin position="1249"/>
        <end position="1261"/>
    </location>
</feature>
<dbReference type="Proteomes" id="UP000036987">
    <property type="component" value="Unassembled WGS sequence"/>
</dbReference>
<evidence type="ECO:0000313" key="4">
    <source>
        <dbReference type="Proteomes" id="UP000036987"/>
    </source>
</evidence>
<protein>
    <recommendedName>
        <fullName evidence="2">PCI domain-containing protein</fullName>
    </recommendedName>
</protein>
<dbReference type="GO" id="GO:0005737">
    <property type="term" value="C:cytoplasm"/>
    <property type="evidence" value="ECO:0000318"/>
    <property type="project" value="GO_Central"/>
</dbReference>
<dbReference type="PANTHER" id="PTHR12436">
    <property type="entry name" value="80 KDA MCM3-ASSOCIATED PROTEIN"/>
    <property type="match status" value="1"/>
</dbReference>
<dbReference type="FunFam" id="1.25.40.990:FF:000004">
    <property type="entry name" value="Putative peptidase C48 domain family protein"/>
    <property type="match status" value="1"/>
</dbReference>
<dbReference type="GO" id="GO:0006406">
    <property type="term" value="P:mRNA export from nucleus"/>
    <property type="evidence" value="ECO:0000318"/>
    <property type="project" value="GO_Central"/>
</dbReference>
<dbReference type="GO" id="GO:0005634">
    <property type="term" value="C:nucleus"/>
    <property type="evidence" value="ECO:0000318"/>
    <property type="project" value="GO_Central"/>
</dbReference>
<dbReference type="PROSITE" id="PS50250">
    <property type="entry name" value="PCI"/>
    <property type="match status" value="1"/>
</dbReference>
<feature type="non-terminal residue" evidence="3">
    <location>
        <position position="1"/>
    </location>
</feature>
<sequence length="1294" mass="147291">FGTPASQMEDHKSPPLNFHGNAFLFEVEQPSDGSISPPKPTSHLPAKRTRSFPVCMTTKEVSTPVIDFDEAEAEREAYAKTKRLARFGTELSQQQPVEVLHEDSKWCKYPDTKLTKVSASTDGFMSMDTENQETSTAIVGLCQDMCPETEREERERKGDLDQYERLDGEKNQTSISIAVKKYTRTAEREAFLIRPMPILQKTMDYLLDLLNQPYNNNFLSMYNFLWDRMRAIRMDLRMQHIFDQHAIIMLEQMIRLHIIVMHELCEYKKGEGFLEGFDAHLNIEQMNKTSVELFQIYDDHRKKGIHVSTEKEFRGYYTLLKLDKHPGYKVEPSELSLDLAKMSSEVRRSQEVLFARDVARACRTGNFVAFFRLAKKATYVQACLMHAHFAKLRTQALASLHSAVQNNQGIPVSQVVNWLGMEGENIDHLLEYHGFSLKMFDEMYMVKESIGFFNKDVDYPTKCSNLVHLKKSAMIVDDVSFSPSPLPVISKSSLKNSTCSSDSKPKFISRIPEVHTSVPAVSISTFRVSFNVSHKETVIPVVDDEEMHDHVEEEDSAIFKVFKKPDIITTVSSYSPFLVGASRHPELISTTSISSLPNNTSEIVEKQQFNGFSSLPRLNFAVQDTPTENFPSVKSNEFVQKTEVSPIAQMHSDFQVENPKSQVAMTEDMKHNEITEEELSLMMAREDEIAMKRLRLILRKWKLQATKLRQNRELRRLSLASLALNSVPIGLPLRQTAATVKSDSETIDIDSIIQERNTHHAKSFCRLNVSDVVGPILITRNPTSRCLIWKLLFCVYHGDQSDDQINRLASTWLALKLMGRGSKMYDVDLIISSTKVSIWKKRMLLTDSDDHSESFCFSVVREVNFGQSNESFSGVTMNGTNAIVYLIPEGVPWEIQRIHLQQLITSIPTGSNLPLLILCHHSEEEHDDTGDIICRLGIENFNKQDDTRICNISVIFLLSFTPGKLGRFLSDDNLRGGLQWLANKSSLQPRIRLLKIRELVLNHLSQSLSSVSDPNICISMFNEALDQTILDIQNAVFSNPNHWPCSEINLIDNSDIRRILFTYLPEVDWSSVDKIHTIMACLQSCKFPRFGDTSWLNKDSFMGKLISNQKLRLEEELIRYLTETAKVIGGGDLAAKEACLMVQRCAFLQVRDTHYYRIVPVWTAIFQRMFNLYLVRLATSPECSSAYVLEDVAVKMSPRQNQSQSLSAVCLDEMVEIGCSFLSAPKEQKSPTVVELLDDSSQIEEEPEKESGKIDSLKNGDNDGSNCGRDKLSLLLEKCNRLLDINQEKLSIFF</sequence>
<feature type="region of interest" description="Disordered" evidence="1">
    <location>
        <begin position="29"/>
        <end position="48"/>
    </location>
</feature>
<dbReference type="EMBL" id="LFYR01000736">
    <property type="protein sequence ID" value="KMZ69928.1"/>
    <property type="molecule type" value="Genomic_DNA"/>
</dbReference>
<dbReference type="InterPro" id="IPR005062">
    <property type="entry name" value="SAC3/GANP/THP3_conserved"/>
</dbReference>
<comment type="caution">
    <text evidence="3">The sequence shown here is derived from an EMBL/GenBank/DDBJ whole genome shotgun (WGS) entry which is preliminary data.</text>
</comment>
<dbReference type="Gene3D" id="1.25.40.990">
    <property type="match status" value="1"/>
</dbReference>
<dbReference type="InterPro" id="IPR000717">
    <property type="entry name" value="PCI_dom"/>
</dbReference>
<feature type="region of interest" description="Disordered" evidence="1">
    <location>
        <begin position="1237"/>
        <end position="1262"/>
    </location>
</feature>
<dbReference type="PANTHER" id="PTHR12436:SF17">
    <property type="entry name" value="SAC3 FAMILY PROTEIN B"/>
    <property type="match status" value="1"/>
</dbReference>
<organism evidence="3 4">
    <name type="scientific">Zostera marina</name>
    <name type="common">Eelgrass</name>
    <dbReference type="NCBI Taxonomy" id="29655"/>
    <lineage>
        <taxon>Eukaryota</taxon>
        <taxon>Viridiplantae</taxon>
        <taxon>Streptophyta</taxon>
        <taxon>Embryophyta</taxon>
        <taxon>Tracheophyta</taxon>
        <taxon>Spermatophyta</taxon>
        <taxon>Magnoliopsida</taxon>
        <taxon>Liliopsida</taxon>
        <taxon>Zosteraceae</taxon>
        <taxon>Zostera</taxon>
    </lineage>
</organism>
<proteinExistence type="predicted"/>
<reference evidence="4" key="1">
    <citation type="journal article" date="2016" name="Nature">
        <title>The genome of the seagrass Zostera marina reveals angiosperm adaptation to the sea.</title>
        <authorList>
            <person name="Olsen J.L."/>
            <person name="Rouze P."/>
            <person name="Verhelst B."/>
            <person name="Lin Y.-C."/>
            <person name="Bayer T."/>
            <person name="Collen J."/>
            <person name="Dattolo E."/>
            <person name="De Paoli E."/>
            <person name="Dittami S."/>
            <person name="Maumus F."/>
            <person name="Michel G."/>
            <person name="Kersting A."/>
            <person name="Lauritano C."/>
            <person name="Lohaus R."/>
            <person name="Toepel M."/>
            <person name="Tonon T."/>
            <person name="Vanneste K."/>
            <person name="Amirebrahimi M."/>
            <person name="Brakel J."/>
            <person name="Bostroem C."/>
            <person name="Chovatia M."/>
            <person name="Grimwood J."/>
            <person name="Jenkins J.W."/>
            <person name="Jueterbock A."/>
            <person name="Mraz A."/>
            <person name="Stam W.T."/>
            <person name="Tice H."/>
            <person name="Bornberg-Bauer E."/>
            <person name="Green P.J."/>
            <person name="Pearson G.A."/>
            <person name="Procaccini G."/>
            <person name="Duarte C.M."/>
            <person name="Schmutz J."/>
            <person name="Reusch T.B.H."/>
            <person name="Van de Peer Y."/>
        </authorList>
    </citation>
    <scope>NUCLEOTIDE SEQUENCE [LARGE SCALE GENOMIC DNA]</scope>
    <source>
        <strain evidence="4">cv. Finnish</strain>
    </source>
</reference>
<evidence type="ECO:0000313" key="3">
    <source>
        <dbReference type="EMBL" id="KMZ69928.1"/>
    </source>
</evidence>
<evidence type="ECO:0000259" key="2">
    <source>
        <dbReference type="PROSITE" id="PS50250"/>
    </source>
</evidence>
<feature type="domain" description="PCI" evidence="2">
    <location>
        <begin position="282"/>
        <end position="471"/>
    </location>
</feature>